<feature type="chain" id="PRO_5015121157" evidence="4">
    <location>
        <begin position="20"/>
        <end position="374"/>
    </location>
</feature>
<dbReference type="SUPFAM" id="SSF101898">
    <property type="entry name" value="NHL repeat"/>
    <property type="match status" value="1"/>
</dbReference>
<dbReference type="PANTHER" id="PTHR10009">
    <property type="entry name" value="PROTEIN YELLOW-RELATED"/>
    <property type="match status" value="1"/>
</dbReference>
<evidence type="ECO:0000256" key="1">
    <source>
        <dbReference type="ARBA" id="ARBA00004613"/>
    </source>
</evidence>
<evidence type="ECO:0000313" key="6">
    <source>
        <dbReference type="Proteomes" id="UP000241769"/>
    </source>
</evidence>
<dbReference type="PANTHER" id="PTHR10009:SF18">
    <property type="entry name" value="PROTEIN YELLOW-LIKE PROTEIN"/>
    <property type="match status" value="1"/>
</dbReference>
<dbReference type="InterPro" id="IPR017996">
    <property type="entry name" value="MRJP/yellow-related"/>
</dbReference>
<feature type="signal peptide" evidence="4">
    <location>
        <begin position="1"/>
        <end position="19"/>
    </location>
</feature>
<evidence type="ECO:0000313" key="5">
    <source>
        <dbReference type="EMBL" id="PRP87280.1"/>
    </source>
</evidence>
<name>A0A2P6NTM8_9EUKA</name>
<sequence>MHHLSVFCYLLLTFASSLGANQTLKSVATYKEWPTGIAVSSEGRIFTSFPRQRQVQPYTLAELVGGSSKPYPSVSIQSGSYLDASSWFVDAQSVVIDSEDRLWVLDTGFPFKNGTKQSKAVYNGPKIVCIDLKVNKVVRTYVIPAGALVEKSSINDVRFNLTLGDLGYAFISDTAEEGAIITLDLNTGLAIRRLSNSSFTRADDKFVGSYENVPFYVREKGKPAKSISNGANAIALYGGSVFFSPQASTRFHSVPQEVLIDQNQTEENVRAATRLVTRTPGYSTGAESDESGRIYYGSPEQNAINYIDAATDEVKVLVSSPLLKWPDSFCQSRDGYLYVTSNDLPKWPKFNEGRELRKPPYHLYKIKTGSRPPM</sequence>
<protein>
    <submittedName>
        <fullName evidence="5">Gluconolactonase</fullName>
    </submittedName>
</protein>
<gene>
    <name evidence="5" type="ORF">PROFUN_01542</name>
</gene>
<comment type="similarity">
    <text evidence="2">Belongs to the major royal jelly protein family.</text>
</comment>
<reference evidence="5 6" key="1">
    <citation type="journal article" date="2018" name="Genome Biol. Evol.">
        <title>Multiple Roots of Fruiting Body Formation in Amoebozoa.</title>
        <authorList>
            <person name="Hillmann F."/>
            <person name="Forbes G."/>
            <person name="Novohradska S."/>
            <person name="Ferling I."/>
            <person name="Riege K."/>
            <person name="Groth M."/>
            <person name="Westermann M."/>
            <person name="Marz M."/>
            <person name="Spaller T."/>
            <person name="Winckler T."/>
            <person name="Schaap P."/>
            <person name="Glockner G."/>
        </authorList>
    </citation>
    <scope>NUCLEOTIDE SEQUENCE [LARGE SCALE GENOMIC DNA]</scope>
    <source>
        <strain evidence="5 6">Jena</strain>
    </source>
</reference>
<keyword evidence="6" id="KW-1185">Reference proteome</keyword>
<dbReference type="InParanoid" id="A0A2P6NTM8"/>
<proteinExistence type="inferred from homology"/>
<comment type="subcellular location">
    <subcellularLocation>
        <location evidence="1">Secreted</location>
    </subcellularLocation>
</comment>
<dbReference type="Proteomes" id="UP000241769">
    <property type="component" value="Unassembled WGS sequence"/>
</dbReference>
<keyword evidence="4" id="KW-0732">Signal</keyword>
<dbReference type="AlphaFoldDB" id="A0A2P6NTM8"/>
<dbReference type="Pfam" id="PF03022">
    <property type="entry name" value="MRJP"/>
    <property type="match status" value="1"/>
</dbReference>
<accession>A0A2P6NTM8</accession>
<organism evidence="5 6">
    <name type="scientific">Planoprotostelium fungivorum</name>
    <dbReference type="NCBI Taxonomy" id="1890364"/>
    <lineage>
        <taxon>Eukaryota</taxon>
        <taxon>Amoebozoa</taxon>
        <taxon>Evosea</taxon>
        <taxon>Variosea</taxon>
        <taxon>Cavosteliida</taxon>
        <taxon>Cavosteliaceae</taxon>
        <taxon>Planoprotostelium</taxon>
    </lineage>
</organism>
<dbReference type="EMBL" id="MDYQ01000021">
    <property type="protein sequence ID" value="PRP87280.1"/>
    <property type="molecule type" value="Genomic_DNA"/>
</dbReference>
<dbReference type="InterPro" id="IPR011042">
    <property type="entry name" value="6-blade_b-propeller_TolB-like"/>
</dbReference>
<evidence type="ECO:0000256" key="3">
    <source>
        <dbReference type="ARBA" id="ARBA00022525"/>
    </source>
</evidence>
<evidence type="ECO:0000256" key="4">
    <source>
        <dbReference type="SAM" id="SignalP"/>
    </source>
</evidence>
<evidence type="ECO:0000256" key="2">
    <source>
        <dbReference type="ARBA" id="ARBA00009127"/>
    </source>
</evidence>
<dbReference type="Gene3D" id="2.120.10.30">
    <property type="entry name" value="TolB, C-terminal domain"/>
    <property type="match status" value="1"/>
</dbReference>
<keyword evidence="3" id="KW-0964">Secreted</keyword>
<dbReference type="OrthoDB" id="7776143at2759"/>
<comment type="caution">
    <text evidence="5">The sequence shown here is derived from an EMBL/GenBank/DDBJ whole genome shotgun (WGS) entry which is preliminary data.</text>
</comment>
<dbReference type="GO" id="GO:0005576">
    <property type="term" value="C:extracellular region"/>
    <property type="evidence" value="ECO:0007669"/>
    <property type="project" value="UniProtKB-SubCell"/>
</dbReference>